<sequence>MQALHAPSPMTSTLSAKSRGSFSEIDPESHVYIVRTESPQWSWSTIECRMWLLRLLRDYMGLEPDVAVRYALQFDGQGSTLLRQPAERWMADFGDSLGDVIYTTINGYHGQ</sequence>
<accession>S3DV27</accession>
<keyword evidence="3" id="KW-1185">Reference proteome</keyword>
<proteinExistence type="predicted"/>
<dbReference type="AlphaFoldDB" id="S3DV27"/>
<dbReference type="HOGENOM" id="CLU_2158658_0_0_1"/>
<dbReference type="EMBL" id="KE145353">
    <property type="protein sequence ID" value="EPE35771.1"/>
    <property type="molecule type" value="Genomic_DNA"/>
</dbReference>
<dbReference type="RefSeq" id="XP_008076589.1">
    <property type="nucleotide sequence ID" value="XM_008078398.1"/>
</dbReference>
<evidence type="ECO:0000256" key="1">
    <source>
        <dbReference type="SAM" id="MobiDB-lite"/>
    </source>
</evidence>
<gene>
    <name evidence="2" type="ORF">GLAREA_05109</name>
</gene>
<reference evidence="2 3" key="1">
    <citation type="journal article" date="2013" name="BMC Genomics">
        <title>Genomics-driven discovery of the pneumocandin biosynthetic gene cluster in the fungus Glarea lozoyensis.</title>
        <authorList>
            <person name="Chen L."/>
            <person name="Yue Q."/>
            <person name="Zhang X."/>
            <person name="Xiang M."/>
            <person name="Wang C."/>
            <person name="Li S."/>
            <person name="Che Y."/>
            <person name="Ortiz-Lopez F.J."/>
            <person name="Bills G.F."/>
            <person name="Liu X."/>
            <person name="An Z."/>
        </authorList>
    </citation>
    <scope>NUCLEOTIDE SEQUENCE [LARGE SCALE GENOMIC DNA]</scope>
    <source>
        <strain evidence="3">ATCC 20868 / MF5171</strain>
    </source>
</reference>
<name>S3DV27_GLAL2</name>
<evidence type="ECO:0000313" key="3">
    <source>
        <dbReference type="Proteomes" id="UP000016922"/>
    </source>
</evidence>
<protein>
    <submittedName>
        <fullName evidence="2">Uncharacterized protein</fullName>
    </submittedName>
</protein>
<feature type="region of interest" description="Disordered" evidence="1">
    <location>
        <begin position="1"/>
        <end position="23"/>
    </location>
</feature>
<organism evidence="2 3">
    <name type="scientific">Glarea lozoyensis (strain ATCC 20868 / MF5171)</name>
    <dbReference type="NCBI Taxonomy" id="1116229"/>
    <lineage>
        <taxon>Eukaryota</taxon>
        <taxon>Fungi</taxon>
        <taxon>Dikarya</taxon>
        <taxon>Ascomycota</taxon>
        <taxon>Pezizomycotina</taxon>
        <taxon>Leotiomycetes</taxon>
        <taxon>Helotiales</taxon>
        <taxon>Helotiaceae</taxon>
        <taxon>Glarea</taxon>
    </lineage>
</organism>
<dbReference type="GeneID" id="19464163"/>
<feature type="compositionally biased region" description="Polar residues" evidence="1">
    <location>
        <begin position="9"/>
        <end position="21"/>
    </location>
</feature>
<dbReference type="Proteomes" id="UP000016922">
    <property type="component" value="Unassembled WGS sequence"/>
</dbReference>
<dbReference type="KEGG" id="glz:GLAREA_05109"/>
<dbReference type="OrthoDB" id="3545725at2759"/>
<evidence type="ECO:0000313" key="2">
    <source>
        <dbReference type="EMBL" id="EPE35771.1"/>
    </source>
</evidence>